<dbReference type="HOGENOM" id="CLU_3202705_0_0_3"/>
<evidence type="ECO:0000313" key="2">
    <source>
        <dbReference type="Proteomes" id="UP000001511"/>
    </source>
</evidence>
<protein>
    <submittedName>
        <fullName evidence="1">Uncharacterized protein</fullName>
    </submittedName>
</protein>
<keyword evidence="1" id="KW-0614">Plasmid</keyword>
<evidence type="ECO:0000313" key="1">
    <source>
        <dbReference type="EMBL" id="ADI66306.1"/>
    </source>
</evidence>
<dbReference type="KEGG" id="naz:Aazo_5340"/>
<dbReference type="Proteomes" id="UP000001511">
    <property type="component" value="Plasmid pAzo01"/>
</dbReference>
<keyword evidence="2" id="KW-1185">Reference proteome</keyword>
<dbReference type="EMBL" id="CP002060">
    <property type="protein sequence ID" value="ADI66306.1"/>
    <property type="molecule type" value="Genomic_DNA"/>
</dbReference>
<proteinExistence type="predicted"/>
<sequence>MLLQIVRESKVFLELTAIDLDVGSTFKLAQMKRQLSRWHIYWLET</sequence>
<name>D7E5P7_NOSA0</name>
<gene>
    <name evidence="1" type="ordered locus">Aazo_5340</name>
</gene>
<reference evidence="1 2" key="1">
    <citation type="journal article" date="2010" name="PLoS ONE">
        <title>Genome erosion in a nitrogen-fixing vertically transmitted endosymbiotic multicellular cyanobacterium.</title>
        <authorList>
            <person name="Ran L."/>
            <person name="Larsson J."/>
            <person name="Vigil-Stenman T."/>
            <person name="Nylander J.A."/>
            <person name="Ininbergs K."/>
            <person name="Zheng W.W."/>
            <person name="Lapidus A."/>
            <person name="Lowry S."/>
            <person name="Haselkorn R."/>
            <person name="Bergman B."/>
        </authorList>
    </citation>
    <scope>NUCLEOTIDE SEQUENCE [LARGE SCALE GENOMIC DNA]</scope>
    <source>
        <strain evidence="2">0708</strain>
        <plasmid evidence="2">Plasmid pAzo01</plasmid>
    </source>
</reference>
<organism evidence="1 2">
    <name type="scientific">Nostoc azollae (strain 0708)</name>
    <name type="common">Anabaena azollae (strain 0708)</name>
    <dbReference type="NCBI Taxonomy" id="551115"/>
    <lineage>
        <taxon>Bacteria</taxon>
        <taxon>Bacillati</taxon>
        <taxon>Cyanobacteriota</taxon>
        <taxon>Cyanophyceae</taxon>
        <taxon>Nostocales</taxon>
        <taxon>Nostocaceae</taxon>
        <taxon>Trichormus</taxon>
    </lineage>
</organism>
<dbReference type="AlphaFoldDB" id="D7E5P7"/>
<dbReference type="RefSeq" id="WP_013193315.1">
    <property type="nucleotide sequence ID" value="NC_014249.1"/>
</dbReference>
<accession>D7E5P7</accession>
<geneLocation type="plasmid" evidence="1 2">
    <name>pAzo01</name>
</geneLocation>